<dbReference type="HOGENOM" id="CLU_109716_0_0_11"/>
<dbReference type="Proteomes" id="UP000007947">
    <property type="component" value="Chromosome"/>
</dbReference>
<name>F5XHD6_MICPN</name>
<keyword evidence="2" id="KW-1185">Reference proteome</keyword>
<dbReference type="OrthoDB" id="7566033at2"/>
<dbReference type="STRING" id="1032480.MLP_51300"/>
<organism evidence="1 2">
    <name type="scientific">Microlunatus phosphovorus (strain ATCC 700054 / DSM 10555 / JCM 9379 / NBRC 101784 / NCIMB 13414 / VKM Ac-1990 / NM-1)</name>
    <dbReference type="NCBI Taxonomy" id="1032480"/>
    <lineage>
        <taxon>Bacteria</taxon>
        <taxon>Bacillati</taxon>
        <taxon>Actinomycetota</taxon>
        <taxon>Actinomycetes</taxon>
        <taxon>Propionibacteriales</taxon>
        <taxon>Propionibacteriaceae</taxon>
        <taxon>Microlunatus</taxon>
    </lineage>
</organism>
<evidence type="ECO:0000313" key="1">
    <source>
        <dbReference type="EMBL" id="BAK38144.1"/>
    </source>
</evidence>
<reference evidence="1 2" key="1">
    <citation type="submission" date="2011-05" db="EMBL/GenBank/DDBJ databases">
        <title>Whole genome sequence of Microlunatus phosphovorus NM-1.</title>
        <authorList>
            <person name="Hosoyama A."/>
            <person name="Sasaki K."/>
            <person name="Harada T."/>
            <person name="Igarashi R."/>
            <person name="Kawakoshi A."/>
            <person name="Sasagawa M."/>
            <person name="Fukada J."/>
            <person name="Nakamura S."/>
            <person name="Katano Y."/>
            <person name="Hanada S."/>
            <person name="Kamagata Y."/>
            <person name="Nakamura N."/>
            <person name="Yamazaki S."/>
            <person name="Fujita N."/>
        </authorList>
    </citation>
    <scope>NUCLEOTIDE SEQUENCE [LARGE SCALE GENOMIC DNA]</scope>
    <source>
        <strain evidence="2">ATCC 700054 / DSM 10555 / JCM 9379 / NBRC 101784 / NCIMB 13414 / VKM Ac-1990 / NM-1</strain>
    </source>
</reference>
<dbReference type="AlphaFoldDB" id="F5XHD6"/>
<gene>
    <name evidence="1" type="ordered locus">MLP_51300</name>
</gene>
<evidence type="ECO:0000313" key="2">
    <source>
        <dbReference type="Proteomes" id="UP000007947"/>
    </source>
</evidence>
<proteinExistence type="predicted"/>
<sequence>MAKIENGRITHDYDGELVVFLIGMRINRWWRPDLWLPVFNAMPPMLAELAKDPDSGMLGYRLTMGEGGPLVVMYWNSHDKLYAYASRPDARHRPAWARFNQRARRAPGAVGIWHETFQVAVAESVYAGMPIRGLAKATAAIPVGRRGDRAPDRFRRGGTDVRAVRVSVGADTMRT</sequence>
<dbReference type="RefSeq" id="WP_013865958.1">
    <property type="nucleotide sequence ID" value="NC_015635.1"/>
</dbReference>
<accession>F5XHD6</accession>
<dbReference type="KEGG" id="mph:MLP_51300"/>
<dbReference type="eggNOG" id="ENOG5030N64">
    <property type="taxonomic scope" value="Bacteria"/>
</dbReference>
<dbReference type="InterPro" id="IPR025444">
    <property type="entry name" value="Monooxy_af470"/>
</dbReference>
<protein>
    <recommendedName>
        <fullName evidence="3">DUF4188 domain-containing protein</fullName>
    </recommendedName>
</protein>
<dbReference type="EMBL" id="AP012204">
    <property type="protein sequence ID" value="BAK38144.1"/>
    <property type="molecule type" value="Genomic_DNA"/>
</dbReference>
<evidence type="ECO:0008006" key="3">
    <source>
        <dbReference type="Google" id="ProtNLM"/>
    </source>
</evidence>
<dbReference type="Pfam" id="PF13826">
    <property type="entry name" value="Monooxy_af470-like"/>
    <property type="match status" value="1"/>
</dbReference>